<dbReference type="InterPro" id="IPR012340">
    <property type="entry name" value="NA-bd_OB-fold"/>
</dbReference>
<dbReference type="Proteomes" id="UP001281761">
    <property type="component" value="Unassembled WGS sequence"/>
</dbReference>
<evidence type="ECO:0000256" key="2">
    <source>
        <dbReference type="ARBA" id="ARBA00022448"/>
    </source>
</evidence>
<feature type="region of interest" description="Disordered" evidence="4">
    <location>
        <begin position="323"/>
        <end position="382"/>
    </location>
</feature>
<accession>A0ABQ9XXQ9</accession>
<dbReference type="InterPro" id="IPR016123">
    <property type="entry name" value="Mog1/PsbP_a/b/a-sand"/>
</dbReference>
<dbReference type="InterPro" id="IPR007681">
    <property type="entry name" value="Mog1"/>
</dbReference>
<dbReference type="PANTHER" id="PTHR15837">
    <property type="entry name" value="RAN GUANINE NUCLEOTIDE RELEASE FACTOR"/>
    <property type="match status" value="1"/>
</dbReference>
<keyword evidence="3" id="KW-0653">Protein transport</keyword>
<evidence type="ECO:0000256" key="4">
    <source>
        <dbReference type="SAM" id="MobiDB-lite"/>
    </source>
</evidence>
<dbReference type="EMBL" id="JARBJD010000058">
    <property type="protein sequence ID" value="KAK2956259.1"/>
    <property type="molecule type" value="Genomic_DNA"/>
</dbReference>
<dbReference type="Gene3D" id="3.40.1000.10">
    <property type="entry name" value="Mog1/PsbP, alpha/beta/alpha sandwich"/>
    <property type="match status" value="1"/>
</dbReference>
<dbReference type="SUPFAM" id="SSF55724">
    <property type="entry name" value="Mog1p/PsbP-like"/>
    <property type="match status" value="1"/>
</dbReference>
<keyword evidence="2" id="KW-0813">Transport</keyword>
<sequence length="414" mass="46314">MEFAHRDLFGGAIEVDLPKTWVDASTGRPVQDNQEIYLHPTNQLNHIIIEIMERAPIDDSSAIAFHYKDLSELNQSLDVVVHYNCTLTNQEVPCVSPTFPKFCLVVNHVLGRFHNHDVISYIGLIRIKEVETDILINVNITLPGEITPKQQPPTRPENPTIDDFLINLGDYEISRPAGTASFLSGRSDSSFEETEHNRMIEEQIVQSEYTEIFKSRIGESSVHPSDGDAYLETTFRLVVFKPFPNEIMIGTVIGSITLGFFKHILIPPWFLPSGVSYDTEAQCFVINDRVTRKVSRLVPKSVIRFKVVETKFYVMNKPPAVKKTPAEAVQPGKAPPPTVIASGQTEKKPEEDKPAPSPVTAEGEPKLDDPGDADLIRQPESISDGTFQMVVWGRLNEDGLGLYPPEADQYFDGE</sequence>
<dbReference type="Pfam" id="PF04603">
    <property type="entry name" value="Mog1"/>
    <property type="match status" value="1"/>
</dbReference>
<evidence type="ECO:0000313" key="7">
    <source>
        <dbReference type="Proteomes" id="UP001281761"/>
    </source>
</evidence>
<comment type="caution">
    <text evidence="6">The sequence shown here is derived from an EMBL/GenBank/DDBJ whole genome shotgun (WGS) entry which is preliminary data.</text>
</comment>
<feature type="compositionally biased region" description="Basic and acidic residues" evidence="4">
    <location>
        <begin position="345"/>
        <end position="354"/>
    </location>
</feature>
<name>A0ABQ9XXQ9_9EUKA</name>
<evidence type="ECO:0000313" key="6">
    <source>
        <dbReference type="EMBL" id="KAK2956259.1"/>
    </source>
</evidence>
<organism evidence="6 7">
    <name type="scientific">Blattamonas nauphoetae</name>
    <dbReference type="NCBI Taxonomy" id="2049346"/>
    <lineage>
        <taxon>Eukaryota</taxon>
        <taxon>Metamonada</taxon>
        <taxon>Preaxostyla</taxon>
        <taxon>Oxymonadida</taxon>
        <taxon>Blattamonas</taxon>
    </lineage>
</organism>
<evidence type="ECO:0000256" key="3">
    <source>
        <dbReference type="ARBA" id="ARBA00022927"/>
    </source>
</evidence>
<gene>
    <name evidence="6" type="ORF">BLNAU_8823</name>
</gene>
<proteinExistence type="inferred from homology"/>
<protein>
    <submittedName>
        <fullName evidence="6">Ran-interacting Mog1 protein</fullName>
    </submittedName>
</protein>
<evidence type="ECO:0000259" key="5">
    <source>
        <dbReference type="Pfam" id="PF08292"/>
    </source>
</evidence>
<dbReference type="Gene3D" id="2.40.50.140">
    <property type="entry name" value="Nucleic acid-binding proteins"/>
    <property type="match status" value="1"/>
</dbReference>
<dbReference type="InterPro" id="IPR013238">
    <property type="entry name" value="RNA_pol_III_Rbc25"/>
</dbReference>
<evidence type="ECO:0000256" key="1">
    <source>
        <dbReference type="ARBA" id="ARBA00010307"/>
    </source>
</evidence>
<dbReference type="PANTHER" id="PTHR15837:SF0">
    <property type="entry name" value="RAN GUANINE NUCLEOTIDE RELEASE FACTOR"/>
    <property type="match status" value="1"/>
</dbReference>
<feature type="compositionally biased region" description="Basic and acidic residues" evidence="4">
    <location>
        <begin position="363"/>
        <end position="377"/>
    </location>
</feature>
<comment type="similarity">
    <text evidence="1">Belongs to the MOG1 family.</text>
</comment>
<dbReference type="Pfam" id="PF08292">
    <property type="entry name" value="RNA_pol_Rbc25"/>
    <property type="match status" value="1"/>
</dbReference>
<feature type="domain" description="RNA polymerase III subunit Rpc25" evidence="5">
    <location>
        <begin position="256"/>
        <end position="352"/>
    </location>
</feature>
<reference evidence="6 7" key="1">
    <citation type="journal article" date="2022" name="bioRxiv">
        <title>Genomics of Preaxostyla Flagellates Illuminates Evolutionary Transitions and the Path Towards Mitochondrial Loss.</title>
        <authorList>
            <person name="Novak L.V.F."/>
            <person name="Treitli S.C."/>
            <person name="Pyrih J."/>
            <person name="Halakuc P."/>
            <person name="Pipaliya S.V."/>
            <person name="Vacek V."/>
            <person name="Brzon O."/>
            <person name="Soukal P."/>
            <person name="Eme L."/>
            <person name="Dacks J.B."/>
            <person name="Karnkowska A."/>
            <person name="Elias M."/>
            <person name="Hampl V."/>
        </authorList>
    </citation>
    <scope>NUCLEOTIDE SEQUENCE [LARGE SCALE GENOMIC DNA]</scope>
    <source>
        <strain evidence="6">NAU3</strain>
        <tissue evidence="6">Gut</tissue>
    </source>
</reference>
<keyword evidence="7" id="KW-1185">Reference proteome</keyword>